<evidence type="ECO:0000313" key="26">
    <source>
        <dbReference type="Proteomes" id="UP000694419"/>
    </source>
</evidence>
<dbReference type="GO" id="GO:0005730">
    <property type="term" value="C:nucleolus"/>
    <property type="evidence" value="ECO:0007669"/>
    <property type="project" value="UniProtKB-SubCell"/>
</dbReference>
<evidence type="ECO:0000259" key="24">
    <source>
        <dbReference type="PROSITE" id="PS50967"/>
    </source>
</evidence>
<keyword evidence="17" id="KW-0694">RNA-binding</keyword>
<evidence type="ECO:0000256" key="9">
    <source>
        <dbReference type="ARBA" id="ARBA00022722"/>
    </source>
</evidence>
<dbReference type="FunFam" id="1.10.150.80:FF:000001">
    <property type="entry name" value="Putative exosome component 10"/>
    <property type="match status" value="1"/>
</dbReference>
<dbReference type="InterPro" id="IPR045092">
    <property type="entry name" value="Rrp6-like"/>
</dbReference>
<dbReference type="GO" id="GO:0000176">
    <property type="term" value="C:nuclear exosome (RNase complex)"/>
    <property type="evidence" value="ECO:0007669"/>
    <property type="project" value="InterPro"/>
</dbReference>
<evidence type="ECO:0000256" key="4">
    <source>
        <dbReference type="ARBA" id="ARBA00004642"/>
    </source>
</evidence>
<evidence type="ECO:0000256" key="19">
    <source>
        <dbReference type="ARBA" id="ARBA00023242"/>
    </source>
</evidence>
<dbReference type="PANTHER" id="PTHR12124:SF47">
    <property type="entry name" value="EXOSOME COMPONENT 10"/>
    <property type="match status" value="1"/>
</dbReference>
<keyword evidence="15" id="KW-0460">Magnesium</keyword>
<proteinExistence type="inferred from homology"/>
<dbReference type="Proteomes" id="UP000694419">
    <property type="component" value="Unplaced"/>
</dbReference>
<keyword evidence="7" id="KW-0698">rRNA processing</keyword>
<dbReference type="GO" id="GO:0006281">
    <property type="term" value="P:DNA repair"/>
    <property type="evidence" value="ECO:0007669"/>
    <property type="project" value="UniProtKB-KW"/>
</dbReference>
<dbReference type="InterPro" id="IPR012588">
    <property type="entry name" value="Exosome-assoc_fac_Rrp6_N"/>
</dbReference>
<evidence type="ECO:0000256" key="3">
    <source>
        <dbReference type="ARBA" id="ARBA00004604"/>
    </source>
</evidence>
<keyword evidence="13" id="KW-0271">Exosome</keyword>
<dbReference type="GO" id="GO:0005737">
    <property type="term" value="C:cytoplasm"/>
    <property type="evidence" value="ECO:0007669"/>
    <property type="project" value="UniProtKB-SubCell"/>
</dbReference>
<evidence type="ECO:0000256" key="8">
    <source>
        <dbReference type="ARBA" id="ARBA00022553"/>
    </source>
</evidence>
<evidence type="ECO:0000256" key="11">
    <source>
        <dbReference type="ARBA" id="ARBA00022763"/>
    </source>
</evidence>
<dbReference type="AlphaFoldDB" id="A0A8C3K0U2"/>
<evidence type="ECO:0000256" key="17">
    <source>
        <dbReference type="ARBA" id="ARBA00022884"/>
    </source>
</evidence>
<comment type="cofactor">
    <cofactor evidence="1">
        <name>Mg(2+)</name>
        <dbReference type="ChEBI" id="CHEBI:18420"/>
    </cofactor>
</comment>
<dbReference type="GO" id="GO:0019219">
    <property type="term" value="P:regulation of nucleobase-containing compound metabolic process"/>
    <property type="evidence" value="ECO:0007669"/>
    <property type="project" value="UniProtKB-ARBA"/>
</dbReference>
<dbReference type="InterPro" id="IPR002121">
    <property type="entry name" value="HRDC_dom"/>
</dbReference>
<evidence type="ECO:0000256" key="12">
    <source>
        <dbReference type="ARBA" id="ARBA00022801"/>
    </source>
</evidence>
<dbReference type="GO" id="GO:0000175">
    <property type="term" value="F:3'-5'-RNA exonuclease activity"/>
    <property type="evidence" value="ECO:0007669"/>
    <property type="project" value="InterPro"/>
</dbReference>
<dbReference type="Gene3D" id="3.30.420.10">
    <property type="entry name" value="Ribonuclease H-like superfamily/Ribonuclease H"/>
    <property type="match status" value="1"/>
</dbReference>
<accession>A0A8C3K0U2</accession>
<evidence type="ECO:0000256" key="21">
    <source>
        <dbReference type="ARBA" id="ARBA00065628"/>
    </source>
</evidence>
<dbReference type="Pfam" id="PF08066">
    <property type="entry name" value="PMC2NT"/>
    <property type="match status" value="1"/>
</dbReference>
<feature type="domain" description="HRDC" evidence="24">
    <location>
        <begin position="518"/>
        <end position="598"/>
    </location>
</feature>
<evidence type="ECO:0000256" key="20">
    <source>
        <dbReference type="ARBA" id="ARBA00043957"/>
    </source>
</evidence>
<evidence type="ECO:0000256" key="7">
    <source>
        <dbReference type="ARBA" id="ARBA00022552"/>
    </source>
</evidence>
<evidence type="ECO:0000256" key="1">
    <source>
        <dbReference type="ARBA" id="ARBA00001946"/>
    </source>
</evidence>
<keyword evidence="26" id="KW-1185">Reference proteome</keyword>
<evidence type="ECO:0000256" key="15">
    <source>
        <dbReference type="ARBA" id="ARBA00022842"/>
    </source>
</evidence>
<dbReference type="InterPro" id="IPR044876">
    <property type="entry name" value="HRDC_dom_sf"/>
</dbReference>
<keyword evidence="12" id="KW-0378">Hydrolase</keyword>
<evidence type="ECO:0000256" key="5">
    <source>
        <dbReference type="ARBA" id="ARBA00022490"/>
    </source>
</evidence>
<dbReference type="FunFam" id="3.30.420.10:FF:000022">
    <property type="entry name" value="Exosome component 10"/>
    <property type="match status" value="1"/>
</dbReference>
<organism evidence="25 26">
    <name type="scientific">Calidris pygmaea</name>
    <name type="common">Spoon-billed sandpiper</name>
    <dbReference type="NCBI Taxonomy" id="425635"/>
    <lineage>
        <taxon>Eukaryota</taxon>
        <taxon>Metazoa</taxon>
        <taxon>Chordata</taxon>
        <taxon>Craniata</taxon>
        <taxon>Vertebrata</taxon>
        <taxon>Euteleostomi</taxon>
        <taxon>Archelosauria</taxon>
        <taxon>Archosauria</taxon>
        <taxon>Dinosauria</taxon>
        <taxon>Saurischia</taxon>
        <taxon>Theropoda</taxon>
        <taxon>Coelurosauria</taxon>
        <taxon>Aves</taxon>
        <taxon>Neognathae</taxon>
        <taxon>Neoaves</taxon>
        <taxon>Charadriiformes</taxon>
        <taxon>Scolopacidae</taxon>
        <taxon>Calidris</taxon>
    </lineage>
</organism>
<keyword evidence="11" id="KW-0227">DNA damage</keyword>
<keyword evidence="14" id="KW-0269">Exonuclease</keyword>
<reference evidence="25" key="2">
    <citation type="submission" date="2025-09" db="UniProtKB">
        <authorList>
            <consortium name="Ensembl"/>
        </authorList>
    </citation>
    <scope>IDENTIFICATION</scope>
</reference>
<evidence type="ECO:0000256" key="23">
    <source>
        <dbReference type="SAM" id="MobiDB-lite"/>
    </source>
</evidence>
<protein>
    <recommendedName>
        <fullName evidence="22">Exosome complex component 10</fullName>
    </recommendedName>
</protein>
<sequence>MAAAAGEGSSSAAAESPAGQDGHNGSAGAPEEAEKGSAAAVLPGFDDADAFVKYALGTVVAATKASNGLPQPGDEYDFYRSFPGFRAYCETQGDHLLHCMSKVMQYHGCRSYMKDRSKVTELEDKFDMLVDSNDVILERVGILLDEAAGVNKNQQPVLPAGLQPPQTIISSWNRKAGESHKRAQSETFRLLHAKNISRPQLKFREKIDNSNTPFVPKLFIKPNALKPLPEALTKSGRERKERPEDLDVPAALADFIHQQRTQQTEQDMFAHPYQYELEHFSPPDGVLKKPEPQMYRPIKETPCHFITTLDELVELNEKLMNCKEFALDLEHHSYRSFLGLTCLMQISTRTEDFIIDTLELRSDMSILNETFTDPAIVKVLHGADSDVEWLQKDFGLYLVNMFDTHQAARLLNLGRHSLDHLLKLYCSVDADKQYQLADWRIRPLPEEMIRYAREDTHYLLYIYDKVREALWERGNEQPTQLQVVWQRSRDICLKKYIKPLFSDESYLELYRRQKKHLNTQQLAAFRLLFAWRDKMARQEDESTGYVLPNHMLLKIAEELPKEPQGIIACCNPIPPLVRQQINELHLLIQQAREMPLLKVGVKLENTFFGPHDSSRIPVDFQNNSALGNEKTLTTAQQKAQRIMESFENPFRMYLPAEQNPAYVSQSAKFDPSSKIYEISNRWKLMSQTQAQKESKDETKKKAAQQSAARDQAQKVYKEATENIVSVRQQAMQEQANKKRERVMSETGTELPKQEKKRPKASQQPEELEAPKQFTPFDYSKSNFRVFAGKIWISCESAAGCGKCCQLSPEGGCV</sequence>
<dbReference type="GO" id="GO:0000467">
    <property type="term" value="P:exonucleolytic trimming to generate mature 3'-end of 5.8S rRNA from tricistronic rRNA transcript (SSU-rRNA, 5.8S rRNA, LSU-rRNA)"/>
    <property type="evidence" value="ECO:0007669"/>
    <property type="project" value="InterPro"/>
</dbReference>
<evidence type="ECO:0000256" key="18">
    <source>
        <dbReference type="ARBA" id="ARBA00023204"/>
    </source>
</evidence>
<name>A0A8C3K0U2_9CHAR</name>
<feature type="region of interest" description="Disordered" evidence="23">
    <location>
        <begin position="687"/>
        <end position="714"/>
    </location>
</feature>
<dbReference type="InterPro" id="IPR012337">
    <property type="entry name" value="RNaseH-like_sf"/>
</dbReference>
<comment type="similarity">
    <text evidence="20">Belongs to the exosome component 10/RRP6 family.</text>
</comment>
<dbReference type="GO" id="GO:0071037">
    <property type="term" value="P:nuclear polyadenylation-dependent snRNA catabolic process"/>
    <property type="evidence" value="ECO:0007669"/>
    <property type="project" value="TreeGrafter"/>
</dbReference>
<comment type="subcellular location">
    <subcellularLocation>
        <location evidence="2">Cytoplasm</location>
    </subcellularLocation>
    <subcellularLocation>
        <location evidence="3">Nucleus</location>
        <location evidence="3">Nucleolus</location>
    </subcellularLocation>
    <subcellularLocation>
        <location evidence="4">Nucleus</location>
        <location evidence="4">Nucleoplasm</location>
    </subcellularLocation>
</comment>
<dbReference type="Gene3D" id="1.10.150.80">
    <property type="entry name" value="HRDC domain"/>
    <property type="match status" value="1"/>
</dbReference>
<dbReference type="GO" id="GO:0000166">
    <property type="term" value="F:nucleotide binding"/>
    <property type="evidence" value="ECO:0007669"/>
    <property type="project" value="InterPro"/>
</dbReference>
<dbReference type="GO" id="GO:0071036">
    <property type="term" value="P:nuclear polyadenylation-dependent snoRNA catabolic process"/>
    <property type="evidence" value="ECO:0007669"/>
    <property type="project" value="TreeGrafter"/>
</dbReference>
<keyword evidence="18" id="KW-0234">DNA repair</keyword>
<keyword evidence="8" id="KW-0597">Phosphoprotein</keyword>
<keyword evidence="5" id="KW-0963">Cytoplasm</keyword>
<keyword evidence="6" id="KW-1017">Isopeptide bond</keyword>
<dbReference type="GO" id="GO:0071035">
    <property type="term" value="P:nuclear polyadenylation-dependent rRNA catabolic process"/>
    <property type="evidence" value="ECO:0007669"/>
    <property type="project" value="TreeGrafter"/>
</dbReference>
<evidence type="ECO:0000256" key="22">
    <source>
        <dbReference type="ARBA" id="ARBA00070703"/>
    </source>
</evidence>
<dbReference type="GO" id="GO:0003727">
    <property type="term" value="F:single-stranded RNA binding"/>
    <property type="evidence" value="ECO:0007669"/>
    <property type="project" value="TreeGrafter"/>
</dbReference>
<dbReference type="GO" id="GO:0005654">
    <property type="term" value="C:nucleoplasm"/>
    <property type="evidence" value="ECO:0007669"/>
    <property type="project" value="UniProtKB-SubCell"/>
</dbReference>
<evidence type="ECO:0000256" key="6">
    <source>
        <dbReference type="ARBA" id="ARBA00022499"/>
    </source>
</evidence>
<keyword evidence="10" id="KW-0479">Metal-binding</keyword>
<feature type="region of interest" description="Disordered" evidence="23">
    <location>
        <begin position="1"/>
        <end position="35"/>
    </location>
</feature>
<keyword evidence="9" id="KW-0540">Nuclease</keyword>
<evidence type="ECO:0000256" key="10">
    <source>
        <dbReference type="ARBA" id="ARBA00022723"/>
    </source>
</evidence>
<evidence type="ECO:0000313" key="25">
    <source>
        <dbReference type="Ensembl" id="ENSCPGP00000015248.1"/>
    </source>
</evidence>
<feature type="compositionally biased region" description="Low complexity" evidence="23">
    <location>
        <begin position="1"/>
        <end position="19"/>
    </location>
</feature>
<evidence type="ECO:0000256" key="14">
    <source>
        <dbReference type="ARBA" id="ARBA00022839"/>
    </source>
</evidence>
<dbReference type="GO" id="GO:0046872">
    <property type="term" value="F:metal ion binding"/>
    <property type="evidence" value="ECO:0007669"/>
    <property type="project" value="UniProtKB-KW"/>
</dbReference>
<dbReference type="SUPFAM" id="SSF47819">
    <property type="entry name" value="HRDC-like"/>
    <property type="match status" value="1"/>
</dbReference>
<dbReference type="InterPro" id="IPR036397">
    <property type="entry name" value="RNaseH_sf"/>
</dbReference>
<dbReference type="Pfam" id="PF01612">
    <property type="entry name" value="DNA_pol_A_exo1"/>
    <property type="match status" value="1"/>
</dbReference>
<dbReference type="CDD" id="cd06147">
    <property type="entry name" value="Rrp6p_like_exo"/>
    <property type="match status" value="1"/>
</dbReference>
<dbReference type="PROSITE" id="PS50967">
    <property type="entry name" value="HRDC"/>
    <property type="match status" value="1"/>
</dbReference>
<evidence type="ECO:0000256" key="16">
    <source>
        <dbReference type="ARBA" id="ARBA00022843"/>
    </source>
</evidence>
<dbReference type="GO" id="GO:0071038">
    <property type="term" value="P:TRAMP-dependent tRNA surveillance pathway"/>
    <property type="evidence" value="ECO:0007669"/>
    <property type="project" value="TreeGrafter"/>
</dbReference>
<dbReference type="GO" id="GO:0071040">
    <property type="term" value="P:nuclear polyadenylation-dependent antisense transcript catabolic process"/>
    <property type="evidence" value="ECO:0007669"/>
    <property type="project" value="TreeGrafter"/>
</dbReference>
<dbReference type="GO" id="GO:0071051">
    <property type="term" value="P:poly(A)-dependent snoRNA 3'-end processing"/>
    <property type="evidence" value="ECO:0007669"/>
    <property type="project" value="TreeGrafter"/>
</dbReference>
<comment type="subunit">
    <text evidence="21">Component of the RNA exosome complex. The catalytically inactive RNA exosome core complex (Exo-9) associates with the catalytic subunit EXOSC10/RRP6 (via its N-terminus). Exo-9 may associate with DIS3 to form the nucleolar exosome complex, or DIS3L to form the cytoplasmic exosome complex. The RNA exosome complex interacts with cofactors C1D/RRP47, MPHOSPH6/MPP6 and MTREX/MTR4. Interacts with MTREX; the interaction with MTREX mediates the association of MTREX with nuclear RNA exosomes. Part of the small subunit (SSU) processome, composed of more than 70 proteins and the RNA chaperone small nucleolar RNA (snoRNA) U3. Interacts with ALYREF/THOC4. Interacts with DHX36; this interaction occurs in a RNase-insensitive manner. Interacts with NRDE2. Interacts (via C-terminus) with USP36 (via C-terminus); the interaction is facilitated by the association with RNA and promotes sumoylation of EXOSC10.</text>
</comment>
<dbReference type="Pfam" id="PF00570">
    <property type="entry name" value="HRDC"/>
    <property type="match status" value="1"/>
</dbReference>
<reference evidence="25" key="1">
    <citation type="submission" date="2025-08" db="UniProtKB">
        <authorList>
            <consortium name="Ensembl"/>
        </authorList>
    </citation>
    <scope>IDENTIFICATION</scope>
</reference>
<keyword evidence="19" id="KW-0539">Nucleus</keyword>
<evidence type="ECO:0000256" key="2">
    <source>
        <dbReference type="ARBA" id="ARBA00004496"/>
    </source>
</evidence>
<dbReference type="PANTHER" id="PTHR12124">
    <property type="entry name" value="POLYMYOSITIS/SCLERODERMA AUTOANTIGEN-RELATED"/>
    <property type="match status" value="1"/>
</dbReference>
<dbReference type="SMART" id="SM00474">
    <property type="entry name" value="35EXOc"/>
    <property type="match status" value="1"/>
</dbReference>
<dbReference type="GO" id="GO:0071039">
    <property type="term" value="P:nuclear polyadenylation-dependent CUT catabolic process"/>
    <property type="evidence" value="ECO:0007669"/>
    <property type="project" value="TreeGrafter"/>
</dbReference>
<dbReference type="GO" id="GO:0071044">
    <property type="term" value="P:histone mRNA catabolic process"/>
    <property type="evidence" value="ECO:0007669"/>
    <property type="project" value="TreeGrafter"/>
</dbReference>
<dbReference type="InterPro" id="IPR002562">
    <property type="entry name" value="3'-5'_exonuclease_dom"/>
</dbReference>
<dbReference type="SUPFAM" id="SSF53098">
    <property type="entry name" value="Ribonuclease H-like"/>
    <property type="match status" value="1"/>
</dbReference>
<feature type="region of interest" description="Disordered" evidence="23">
    <location>
        <begin position="730"/>
        <end position="773"/>
    </location>
</feature>
<evidence type="ECO:0000256" key="13">
    <source>
        <dbReference type="ARBA" id="ARBA00022835"/>
    </source>
</evidence>
<dbReference type="Ensembl" id="ENSCPGT00000016700.1">
    <property type="protein sequence ID" value="ENSCPGP00000015248.1"/>
    <property type="gene ID" value="ENSCPGG00000010626.1"/>
</dbReference>
<keyword evidence="16" id="KW-0832">Ubl conjugation</keyword>
<dbReference type="InterPro" id="IPR010997">
    <property type="entry name" value="HRDC-like_sf"/>
</dbReference>
<dbReference type="SMART" id="SM00341">
    <property type="entry name" value="HRDC"/>
    <property type="match status" value="1"/>
</dbReference>
<dbReference type="InterPro" id="IPR049559">
    <property type="entry name" value="Rrp6p-like_exo"/>
</dbReference>